<evidence type="ECO:0000313" key="4">
    <source>
        <dbReference type="Proteomes" id="UP000011761"/>
    </source>
</evidence>
<feature type="region of interest" description="Disordered" evidence="2">
    <location>
        <begin position="165"/>
        <end position="196"/>
    </location>
</feature>
<dbReference type="KEGG" id="bcom:BAUCODRAFT_153833"/>
<evidence type="ECO:0000256" key="2">
    <source>
        <dbReference type="SAM" id="MobiDB-lite"/>
    </source>
</evidence>
<dbReference type="AlphaFoldDB" id="M2N6I4"/>
<sequence>MAEWSARQEMETAASTPSSQHDAAEESTGPKLAKDKHCPFCGQAFTSSSLGRHLDLYIKPRNPKPPDGVHDVEEIKKIRGGITRRQPKAISKPSSEVHVGEWRRHSSNSDAATPAPTRKPPVKVQTRVTAVSPVNSPINIKDGETMQTSLNAPNWQATGVINNLPPRAPSRNDTVPPSGQAERMQAMRRDDTGKRVERPSFDEDAILKLQEDAEVGRTAELALRELLASLEAARQKADTKELFEGVDLFSLSFPGLCLAILPAPTTLQSSTPFPGLESWPLDPPGQMQFDCLTRRMNARLRELRQTENPDESFPPATYFKQSAHVQNAYEHWQSLSESERVSAWRIESLRAFARAQEQKEQALLRLEAAETRIRHLEADFDRMSRYQLPREYLLHPPQTISAPVAVLRDVDSTHRHSFAAEASYNADALLSKWRSTVKATLRRAAAPSMRVDDPKAAQNRPVKDQIAGDMILNGAVIGVNGAMRRHAGAPVHDPGFVDYETPPEPGTVISAEEEGDEADAEGEADEDDRDSKRRVNGGALVPHKGAATAFGRPTRKEGTTNVNGKRLLMSTTGLNSRPTKVSRTR</sequence>
<proteinExistence type="predicted"/>
<feature type="compositionally biased region" description="Basic and acidic residues" evidence="2">
    <location>
        <begin position="185"/>
        <end position="196"/>
    </location>
</feature>
<dbReference type="OrthoDB" id="3905365at2759"/>
<dbReference type="GeneID" id="19109276"/>
<dbReference type="eggNOG" id="ENOG502SC6I">
    <property type="taxonomic scope" value="Eukaryota"/>
</dbReference>
<feature type="region of interest" description="Disordered" evidence="2">
    <location>
        <begin position="502"/>
        <end position="585"/>
    </location>
</feature>
<dbReference type="OMA" id="AWKVTCA"/>
<gene>
    <name evidence="3" type="ORF">BAUCODRAFT_153833</name>
</gene>
<reference evidence="3 4" key="1">
    <citation type="journal article" date="2012" name="PLoS Pathog.">
        <title>Diverse lifestyles and strategies of plant pathogenesis encoded in the genomes of eighteen Dothideomycetes fungi.</title>
        <authorList>
            <person name="Ohm R.A."/>
            <person name="Feau N."/>
            <person name="Henrissat B."/>
            <person name="Schoch C.L."/>
            <person name="Horwitz B.A."/>
            <person name="Barry K.W."/>
            <person name="Condon B.J."/>
            <person name="Copeland A.C."/>
            <person name="Dhillon B."/>
            <person name="Glaser F."/>
            <person name="Hesse C.N."/>
            <person name="Kosti I."/>
            <person name="LaButti K."/>
            <person name="Lindquist E.A."/>
            <person name="Lucas S."/>
            <person name="Salamov A.A."/>
            <person name="Bradshaw R.E."/>
            <person name="Ciuffetti L."/>
            <person name="Hamelin R.C."/>
            <person name="Kema G.H.J."/>
            <person name="Lawrence C."/>
            <person name="Scott J.A."/>
            <person name="Spatafora J.W."/>
            <person name="Turgeon B.G."/>
            <person name="de Wit P.J.G.M."/>
            <person name="Zhong S."/>
            <person name="Goodwin S.B."/>
            <person name="Grigoriev I.V."/>
        </authorList>
    </citation>
    <scope>NUCLEOTIDE SEQUENCE [LARGE SCALE GENOMIC DNA]</scope>
    <source>
        <strain evidence="3 4">UAMH 10762</strain>
    </source>
</reference>
<feature type="compositionally biased region" description="Polar residues" evidence="2">
    <location>
        <begin position="559"/>
        <end position="579"/>
    </location>
</feature>
<keyword evidence="4" id="KW-1185">Reference proteome</keyword>
<feature type="compositionally biased region" description="Acidic residues" evidence="2">
    <location>
        <begin position="511"/>
        <end position="528"/>
    </location>
</feature>
<accession>M2N6I4</accession>
<keyword evidence="1" id="KW-0175">Coiled coil</keyword>
<evidence type="ECO:0000256" key="1">
    <source>
        <dbReference type="SAM" id="Coils"/>
    </source>
</evidence>
<name>M2N6I4_BAUPA</name>
<dbReference type="RefSeq" id="XP_007673281.1">
    <property type="nucleotide sequence ID" value="XM_007675091.1"/>
</dbReference>
<evidence type="ECO:0000313" key="3">
    <source>
        <dbReference type="EMBL" id="EMC99688.1"/>
    </source>
</evidence>
<feature type="compositionally biased region" description="Basic and acidic residues" evidence="2">
    <location>
        <begin position="1"/>
        <end position="10"/>
    </location>
</feature>
<dbReference type="Proteomes" id="UP000011761">
    <property type="component" value="Unassembled WGS sequence"/>
</dbReference>
<dbReference type="STRING" id="717646.M2N6I4"/>
<dbReference type="EMBL" id="KB445551">
    <property type="protein sequence ID" value="EMC99688.1"/>
    <property type="molecule type" value="Genomic_DNA"/>
</dbReference>
<dbReference type="HOGENOM" id="CLU_014177_4_0_1"/>
<organism evidence="3 4">
    <name type="scientific">Baudoinia panamericana (strain UAMH 10762)</name>
    <name type="common">Angels' share fungus</name>
    <name type="synonym">Baudoinia compniacensis (strain UAMH 10762)</name>
    <dbReference type="NCBI Taxonomy" id="717646"/>
    <lineage>
        <taxon>Eukaryota</taxon>
        <taxon>Fungi</taxon>
        <taxon>Dikarya</taxon>
        <taxon>Ascomycota</taxon>
        <taxon>Pezizomycotina</taxon>
        <taxon>Dothideomycetes</taxon>
        <taxon>Dothideomycetidae</taxon>
        <taxon>Mycosphaerellales</taxon>
        <taxon>Teratosphaeriaceae</taxon>
        <taxon>Baudoinia</taxon>
    </lineage>
</organism>
<protein>
    <submittedName>
        <fullName evidence="3">Uncharacterized protein</fullName>
    </submittedName>
</protein>
<feature type="region of interest" description="Disordered" evidence="2">
    <location>
        <begin position="83"/>
        <end position="124"/>
    </location>
</feature>
<feature type="coiled-coil region" evidence="1">
    <location>
        <begin position="352"/>
        <end position="386"/>
    </location>
</feature>
<feature type="region of interest" description="Disordered" evidence="2">
    <location>
        <begin position="1"/>
        <end position="40"/>
    </location>
</feature>